<keyword evidence="2" id="KW-0378">Hydrolase</keyword>
<reference evidence="4 5" key="1">
    <citation type="submission" date="2020-08" db="EMBL/GenBank/DDBJ databases">
        <title>Sphingobacterium sp. DN00404 isolated from aquaculture water.</title>
        <authorList>
            <person name="Zhang M."/>
        </authorList>
    </citation>
    <scope>NUCLEOTIDE SEQUENCE [LARGE SCALE GENOMIC DNA]</scope>
    <source>
        <strain evidence="4 5">DN00404</strain>
    </source>
</reference>
<comment type="similarity">
    <text evidence="1">Belongs to the sulfatase family.</text>
</comment>
<dbReference type="Proteomes" id="UP000602759">
    <property type="component" value="Unassembled WGS sequence"/>
</dbReference>
<dbReference type="InterPro" id="IPR032506">
    <property type="entry name" value="SGSH_C"/>
</dbReference>
<dbReference type="InterPro" id="IPR050738">
    <property type="entry name" value="Sulfatase"/>
</dbReference>
<sequence>MKADLYEGGIRVPLIVKYGSSTAGKTSAFPTYFSDLYATLLDIGGAQDGGETDDTSLLPELFTPNSQNREDRFLYREQYPKKGIQQAVRWGDWKLIRPGNDAPVELYNLRTDIGETTNMAGKHADMVEKLQTFLHQAHVPSDWWPVE</sequence>
<evidence type="ECO:0000259" key="3">
    <source>
        <dbReference type="Pfam" id="PF16347"/>
    </source>
</evidence>
<dbReference type="PANTHER" id="PTHR42693:SF53">
    <property type="entry name" value="ENDO-4-O-SULFATASE"/>
    <property type="match status" value="1"/>
</dbReference>
<evidence type="ECO:0000256" key="1">
    <source>
        <dbReference type="ARBA" id="ARBA00008779"/>
    </source>
</evidence>
<evidence type="ECO:0000313" key="4">
    <source>
        <dbReference type="EMBL" id="MBD1434540.1"/>
    </source>
</evidence>
<protein>
    <recommendedName>
        <fullName evidence="3">N-sulphoglucosamine sulphohydrolase C-terminal domain-containing protein</fullName>
    </recommendedName>
</protein>
<dbReference type="InterPro" id="IPR017850">
    <property type="entry name" value="Alkaline_phosphatase_core_sf"/>
</dbReference>
<dbReference type="Pfam" id="PF16347">
    <property type="entry name" value="SGSH_C"/>
    <property type="match status" value="1"/>
</dbReference>
<dbReference type="Gene3D" id="3.40.720.10">
    <property type="entry name" value="Alkaline Phosphatase, subunit A"/>
    <property type="match status" value="1"/>
</dbReference>
<dbReference type="RefSeq" id="WP_190995414.1">
    <property type="nucleotide sequence ID" value="NZ_JACOIK010000013.1"/>
</dbReference>
<dbReference type="PANTHER" id="PTHR42693">
    <property type="entry name" value="ARYLSULFATASE FAMILY MEMBER"/>
    <property type="match status" value="1"/>
</dbReference>
<keyword evidence="5" id="KW-1185">Reference proteome</keyword>
<comment type="caution">
    <text evidence="4">The sequence shown here is derived from an EMBL/GenBank/DDBJ whole genome shotgun (WGS) entry which is preliminary data.</text>
</comment>
<accession>A0ABR7YT66</accession>
<name>A0ABR7YT66_9SPHI</name>
<evidence type="ECO:0000313" key="5">
    <source>
        <dbReference type="Proteomes" id="UP000602759"/>
    </source>
</evidence>
<organism evidence="4 5">
    <name type="scientific">Sphingobacterium micropteri</name>
    <dbReference type="NCBI Taxonomy" id="2763501"/>
    <lineage>
        <taxon>Bacteria</taxon>
        <taxon>Pseudomonadati</taxon>
        <taxon>Bacteroidota</taxon>
        <taxon>Sphingobacteriia</taxon>
        <taxon>Sphingobacteriales</taxon>
        <taxon>Sphingobacteriaceae</taxon>
        <taxon>Sphingobacterium</taxon>
    </lineage>
</organism>
<gene>
    <name evidence="4" type="ORF">H8B06_17075</name>
</gene>
<dbReference type="SUPFAM" id="SSF53649">
    <property type="entry name" value="Alkaline phosphatase-like"/>
    <property type="match status" value="1"/>
</dbReference>
<proteinExistence type="inferred from homology"/>
<dbReference type="EMBL" id="JACOIK010000013">
    <property type="protein sequence ID" value="MBD1434540.1"/>
    <property type="molecule type" value="Genomic_DNA"/>
</dbReference>
<feature type="domain" description="N-sulphoglucosamine sulphohydrolase C-terminal" evidence="3">
    <location>
        <begin position="5"/>
        <end position="135"/>
    </location>
</feature>
<evidence type="ECO:0000256" key="2">
    <source>
        <dbReference type="ARBA" id="ARBA00022801"/>
    </source>
</evidence>